<name>A0A0A9CCI9_ARUDO</name>
<protein>
    <submittedName>
        <fullName evidence="1">Uncharacterized protein</fullName>
    </submittedName>
</protein>
<evidence type="ECO:0000313" key="1">
    <source>
        <dbReference type="EMBL" id="JAD69217.1"/>
    </source>
</evidence>
<sequence length="11" mass="1107">MLAPAGSCCVR</sequence>
<organism evidence="1">
    <name type="scientific">Arundo donax</name>
    <name type="common">Giant reed</name>
    <name type="synonym">Donax arundinaceus</name>
    <dbReference type="NCBI Taxonomy" id="35708"/>
    <lineage>
        <taxon>Eukaryota</taxon>
        <taxon>Viridiplantae</taxon>
        <taxon>Streptophyta</taxon>
        <taxon>Embryophyta</taxon>
        <taxon>Tracheophyta</taxon>
        <taxon>Spermatophyta</taxon>
        <taxon>Magnoliopsida</taxon>
        <taxon>Liliopsida</taxon>
        <taxon>Poales</taxon>
        <taxon>Poaceae</taxon>
        <taxon>PACMAD clade</taxon>
        <taxon>Arundinoideae</taxon>
        <taxon>Arundineae</taxon>
        <taxon>Arundo</taxon>
    </lineage>
</organism>
<reference evidence="1" key="2">
    <citation type="journal article" date="2015" name="Data Brief">
        <title>Shoot transcriptome of the giant reed, Arundo donax.</title>
        <authorList>
            <person name="Barrero R.A."/>
            <person name="Guerrero F.D."/>
            <person name="Moolhuijzen P."/>
            <person name="Goolsby J.A."/>
            <person name="Tidwell J."/>
            <person name="Bellgard S.E."/>
            <person name="Bellgard M.I."/>
        </authorList>
    </citation>
    <scope>NUCLEOTIDE SEQUENCE</scope>
    <source>
        <tissue evidence="1">Shoot tissue taken approximately 20 cm above the soil surface</tissue>
    </source>
</reference>
<reference evidence="1" key="1">
    <citation type="submission" date="2014-09" db="EMBL/GenBank/DDBJ databases">
        <authorList>
            <person name="Magalhaes I.L.F."/>
            <person name="Oliveira U."/>
            <person name="Santos F.R."/>
            <person name="Vidigal T.H.D.A."/>
            <person name="Brescovit A.D."/>
            <person name="Santos A.J."/>
        </authorList>
    </citation>
    <scope>NUCLEOTIDE SEQUENCE</scope>
    <source>
        <tissue evidence="1">Shoot tissue taken approximately 20 cm above the soil surface</tissue>
    </source>
</reference>
<dbReference type="EMBL" id="GBRH01228678">
    <property type="protein sequence ID" value="JAD69217.1"/>
    <property type="molecule type" value="Transcribed_RNA"/>
</dbReference>
<proteinExistence type="predicted"/>
<accession>A0A0A9CCI9</accession>